<dbReference type="AlphaFoldDB" id="A0A931AS51"/>
<protein>
    <submittedName>
        <fullName evidence="2">Uncharacterized protein</fullName>
    </submittedName>
</protein>
<keyword evidence="3" id="KW-1185">Reference proteome</keyword>
<evidence type="ECO:0000313" key="2">
    <source>
        <dbReference type="EMBL" id="MBF8436881.1"/>
    </source>
</evidence>
<evidence type="ECO:0000256" key="1">
    <source>
        <dbReference type="SAM" id="Phobius"/>
    </source>
</evidence>
<feature type="transmembrane region" description="Helical" evidence="1">
    <location>
        <begin position="128"/>
        <end position="151"/>
    </location>
</feature>
<keyword evidence="1" id="KW-0472">Membrane</keyword>
<dbReference type="Proteomes" id="UP000621436">
    <property type="component" value="Unassembled WGS sequence"/>
</dbReference>
<feature type="transmembrane region" description="Helical" evidence="1">
    <location>
        <begin position="58"/>
        <end position="78"/>
    </location>
</feature>
<dbReference type="EMBL" id="JADPIE010000003">
    <property type="protein sequence ID" value="MBF8436881.1"/>
    <property type="molecule type" value="Genomic_DNA"/>
</dbReference>
<accession>A0A931AS51</accession>
<sequence length="152" mass="17844">MEYFRLSIWFVLIHTFSYIFAGALALKISKDIYESKDRLMDYVRDMSNPKEKSHVGKWFLPAQLLRGLLMSFILYPIIIPLGELSFGMSFLFFFGLVFIFTHIACAAPCSDNIEGFVYLKERYLNKTMFFKFQFEMIIYSSLFGLLVSLIIF</sequence>
<feature type="transmembrane region" description="Helical" evidence="1">
    <location>
        <begin position="84"/>
        <end position="107"/>
    </location>
</feature>
<proteinExistence type="predicted"/>
<keyword evidence="1" id="KW-1133">Transmembrane helix</keyword>
<dbReference type="RefSeq" id="WP_270453800.1">
    <property type="nucleotide sequence ID" value="NZ_JADPIE010000003.1"/>
</dbReference>
<keyword evidence="1" id="KW-0812">Transmembrane</keyword>
<organism evidence="2 3">
    <name type="scientific">Halonatronomonas betaini</name>
    <dbReference type="NCBI Taxonomy" id="2778430"/>
    <lineage>
        <taxon>Bacteria</taxon>
        <taxon>Bacillati</taxon>
        <taxon>Bacillota</taxon>
        <taxon>Clostridia</taxon>
        <taxon>Halanaerobiales</taxon>
        <taxon>Halarsenatibacteraceae</taxon>
        <taxon>Halonatronomonas</taxon>
    </lineage>
</organism>
<feature type="transmembrane region" description="Helical" evidence="1">
    <location>
        <begin position="6"/>
        <end position="26"/>
    </location>
</feature>
<comment type="caution">
    <text evidence="2">The sequence shown here is derived from an EMBL/GenBank/DDBJ whole genome shotgun (WGS) entry which is preliminary data.</text>
</comment>
<evidence type="ECO:0000313" key="3">
    <source>
        <dbReference type="Proteomes" id="UP000621436"/>
    </source>
</evidence>
<name>A0A931AS51_9FIRM</name>
<gene>
    <name evidence="2" type="ORF">I0Q91_07325</name>
</gene>
<reference evidence="2" key="1">
    <citation type="submission" date="2020-11" db="EMBL/GenBank/DDBJ databases">
        <title>Halonatronomonas betainensis gen. nov., sp. nov. a novel haloalkaliphilic representative of the family Halanaerobiacae capable of betaine degradation.</title>
        <authorList>
            <person name="Boltyanskaya Y."/>
            <person name="Kevbrin V."/>
            <person name="Detkova E."/>
            <person name="Grouzdev D.S."/>
            <person name="Koziaeva V."/>
            <person name="Zhilina T."/>
        </authorList>
    </citation>
    <scope>NUCLEOTIDE SEQUENCE</scope>
    <source>
        <strain evidence="2">Z-7014</strain>
    </source>
</reference>